<dbReference type="EMBL" id="CAXAMM010017557">
    <property type="protein sequence ID" value="CAK9041410.1"/>
    <property type="molecule type" value="Genomic_DNA"/>
</dbReference>
<feature type="compositionally biased region" description="Low complexity" evidence="1">
    <location>
        <begin position="72"/>
        <end position="86"/>
    </location>
</feature>
<feature type="non-terminal residue" evidence="2">
    <location>
        <position position="185"/>
    </location>
</feature>
<evidence type="ECO:0000313" key="2">
    <source>
        <dbReference type="EMBL" id="CAK9041410.1"/>
    </source>
</evidence>
<gene>
    <name evidence="2" type="ORF">SCF082_LOCUS23931</name>
</gene>
<reference evidence="2 3" key="1">
    <citation type="submission" date="2024-02" db="EMBL/GenBank/DDBJ databases">
        <authorList>
            <person name="Chen Y."/>
            <person name="Shah S."/>
            <person name="Dougan E. K."/>
            <person name="Thang M."/>
            <person name="Chan C."/>
        </authorList>
    </citation>
    <scope>NUCLEOTIDE SEQUENCE [LARGE SCALE GENOMIC DNA]</scope>
</reference>
<feature type="compositionally biased region" description="Polar residues" evidence="1">
    <location>
        <begin position="1"/>
        <end position="14"/>
    </location>
</feature>
<sequence>VSTSWPSQEIQDSAEQAERAIQWPSVEVPPTPEAQEITQTQLEEPEKPQPITLEVAPQVSSEVSPSFPPPAQAVATAAGAAKAFDPWPSTPVTWSSQEPEKLPEPEQIQPKEPREVMAQVSSEVSPSLPPPAQAVEAAAGAAKAFDPWPSTPDSPEQAEGAIQWPSVEVPPASDEAQEGSHKSSW</sequence>
<comment type="caution">
    <text evidence="2">The sequence shown here is derived from an EMBL/GenBank/DDBJ whole genome shotgun (WGS) entry which is preliminary data.</text>
</comment>
<protein>
    <submittedName>
        <fullName evidence="2">Uncharacterized protein</fullName>
    </submittedName>
</protein>
<accession>A0ABP0LQE8</accession>
<feature type="compositionally biased region" description="Basic and acidic residues" evidence="1">
    <location>
        <begin position="98"/>
        <end position="115"/>
    </location>
</feature>
<name>A0ABP0LQE8_9DINO</name>
<organism evidence="2 3">
    <name type="scientific">Durusdinium trenchii</name>
    <dbReference type="NCBI Taxonomy" id="1381693"/>
    <lineage>
        <taxon>Eukaryota</taxon>
        <taxon>Sar</taxon>
        <taxon>Alveolata</taxon>
        <taxon>Dinophyceae</taxon>
        <taxon>Suessiales</taxon>
        <taxon>Symbiodiniaceae</taxon>
        <taxon>Durusdinium</taxon>
    </lineage>
</organism>
<feature type="region of interest" description="Disordered" evidence="1">
    <location>
        <begin position="1"/>
        <end position="185"/>
    </location>
</feature>
<feature type="compositionally biased region" description="Low complexity" evidence="1">
    <location>
        <begin position="133"/>
        <end position="148"/>
    </location>
</feature>
<evidence type="ECO:0000256" key="1">
    <source>
        <dbReference type="SAM" id="MobiDB-lite"/>
    </source>
</evidence>
<dbReference type="Proteomes" id="UP001642464">
    <property type="component" value="Unassembled WGS sequence"/>
</dbReference>
<feature type="non-terminal residue" evidence="2">
    <location>
        <position position="1"/>
    </location>
</feature>
<proteinExistence type="predicted"/>
<evidence type="ECO:0000313" key="3">
    <source>
        <dbReference type="Proteomes" id="UP001642464"/>
    </source>
</evidence>
<keyword evidence="3" id="KW-1185">Reference proteome</keyword>